<reference evidence="1" key="1">
    <citation type="submission" date="2023-04" db="EMBL/GenBank/DDBJ databases">
        <title>A chromosome-level genome assembly of the parasitoid wasp Eretmocerus hayati.</title>
        <authorList>
            <person name="Zhong Y."/>
            <person name="Liu S."/>
            <person name="Liu Y."/>
        </authorList>
    </citation>
    <scope>NUCLEOTIDE SEQUENCE</scope>
    <source>
        <strain evidence="1">ZJU_SS_LIU_2023</strain>
    </source>
</reference>
<evidence type="ECO:0000313" key="2">
    <source>
        <dbReference type="Proteomes" id="UP001239111"/>
    </source>
</evidence>
<keyword evidence="2" id="KW-1185">Reference proteome</keyword>
<accession>A0ACC2P191</accession>
<dbReference type="Proteomes" id="UP001239111">
    <property type="component" value="Chromosome 2"/>
</dbReference>
<organism evidence="1 2">
    <name type="scientific">Eretmocerus hayati</name>
    <dbReference type="NCBI Taxonomy" id="131215"/>
    <lineage>
        <taxon>Eukaryota</taxon>
        <taxon>Metazoa</taxon>
        <taxon>Ecdysozoa</taxon>
        <taxon>Arthropoda</taxon>
        <taxon>Hexapoda</taxon>
        <taxon>Insecta</taxon>
        <taxon>Pterygota</taxon>
        <taxon>Neoptera</taxon>
        <taxon>Endopterygota</taxon>
        <taxon>Hymenoptera</taxon>
        <taxon>Apocrita</taxon>
        <taxon>Proctotrupomorpha</taxon>
        <taxon>Chalcidoidea</taxon>
        <taxon>Aphelinidae</taxon>
        <taxon>Aphelininae</taxon>
        <taxon>Eretmocerus</taxon>
    </lineage>
</organism>
<sequence length="359" mass="41398">MDEFEAALRKIYRETIKWGTVGNVPSFKVKIENSYIDLCNPLNYKDLPLTDSPFGKGRERVIDKSVRESQEYKFIDEKVDFNITSLGQNIVTRKLGPNYYCKPYKFIIYQEGSFFEEHVDTVEKDLEYTLSLILLTNFKGGEFKFGKDITINGHKDYITYVLFRIQCPHSVEKVTEGIRIVLTFKVYVTQYTIIDSPDASFLDADWIPIPKLRRKNVLVSCPNIRDIINSLDKSGIKYKFVCAQSEYEDEVYSVLSEDDHAIQDEQLYFQDLIEDKASYSVSHSIIFGTTISKVVLGRNGWTGNSPCLAEYDIEYNKFILINPDHEYYPSETSSSDITLSSQEDSDEPNPELDENSMDV</sequence>
<proteinExistence type="predicted"/>
<gene>
    <name evidence="1" type="ORF">QAD02_012081</name>
</gene>
<comment type="caution">
    <text evidence="1">The sequence shown here is derived from an EMBL/GenBank/DDBJ whole genome shotgun (WGS) entry which is preliminary data.</text>
</comment>
<protein>
    <submittedName>
        <fullName evidence="1">Uncharacterized protein</fullName>
    </submittedName>
</protein>
<evidence type="ECO:0000313" key="1">
    <source>
        <dbReference type="EMBL" id="KAJ8676294.1"/>
    </source>
</evidence>
<dbReference type="EMBL" id="CM056742">
    <property type="protein sequence ID" value="KAJ8676294.1"/>
    <property type="molecule type" value="Genomic_DNA"/>
</dbReference>
<name>A0ACC2P191_9HYME</name>